<dbReference type="STRING" id="762967.HMPREF9440_02339"/>
<dbReference type="CDD" id="cd08637">
    <property type="entry name" value="DNA_pol_A_pol_I_C"/>
    <property type="match status" value="1"/>
</dbReference>
<dbReference type="PANTHER" id="PTHR10133">
    <property type="entry name" value="DNA POLYMERASE I"/>
    <property type="match status" value="1"/>
</dbReference>
<dbReference type="Proteomes" id="UP000004956">
    <property type="component" value="Unassembled WGS sequence"/>
</dbReference>
<evidence type="ECO:0000256" key="6">
    <source>
        <dbReference type="ARBA" id="ARBA00022695"/>
    </source>
</evidence>
<keyword evidence="9" id="KW-0238">DNA-binding</keyword>
<evidence type="ECO:0000256" key="2">
    <source>
        <dbReference type="ARBA" id="ARBA00011541"/>
    </source>
</evidence>
<dbReference type="FunFam" id="1.10.150.20:FF:000002">
    <property type="entry name" value="DNA polymerase I"/>
    <property type="match status" value="1"/>
</dbReference>
<dbReference type="PANTHER" id="PTHR10133:SF27">
    <property type="entry name" value="DNA POLYMERASE NU"/>
    <property type="match status" value="1"/>
</dbReference>
<dbReference type="PATRIC" id="fig|762967.3.peg.1847"/>
<name>H3KHU3_9BURK</name>
<reference evidence="12 13" key="1">
    <citation type="submission" date="2011-11" db="EMBL/GenBank/DDBJ databases">
        <authorList>
            <person name="Weinstock G."/>
            <person name="Sodergren E."/>
            <person name="Clifton S."/>
            <person name="Fulton L."/>
            <person name="Fulton B."/>
            <person name="Courtney L."/>
            <person name="Fronick C."/>
            <person name="Harrison M."/>
            <person name="Strong C."/>
            <person name="Farmer C."/>
            <person name="Delahaunty K."/>
            <person name="Markovic C."/>
            <person name="Hall O."/>
            <person name="Minx P."/>
            <person name="Tomlinson C."/>
            <person name="Mitreva M."/>
            <person name="Hou S."/>
            <person name="Chen J."/>
            <person name="Wollam A."/>
            <person name="Pepin K.H."/>
            <person name="Johnson M."/>
            <person name="Bhonagiri V."/>
            <person name="Zhang X."/>
            <person name="Suruliraj S."/>
            <person name="Warren W."/>
            <person name="Chinwalla A."/>
            <person name="Mardis E.R."/>
            <person name="Wilson R.K."/>
        </authorList>
    </citation>
    <scope>NUCLEOTIDE SEQUENCE [LARGE SCALE GENOMIC DNA]</scope>
    <source>
        <strain evidence="12 13">YIT 11816</strain>
    </source>
</reference>
<evidence type="ECO:0000256" key="9">
    <source>
        <dbReference type="ARBA" id="ARBA00023125"/>
    </source>
</evidence>
<evidence type="ECO:0000256" key="8">
    <source>
        <dbReference type="ARBA" id="ARBA00022932"/>
    </source>
</evidence>
<dbReference type="PROSITE" id="PS00447">
    <property type="entry name" value="DNA_POLYMERASE_A"/>
    <property type="match status" value="1"/>
</dbReference>
<dbReference type="PRINTS" id="PR00868">
    <property type="entry name" value="DNAPOLI"/>
</dbReference>
<keyword evidence="5" id="KW-0808">Transferase</keyword>
<dbReference type="SMART" id="SM00482">
    <property type="entry name" value="POLAc"/>
    <property type="match status" value="1"/>
</dbReference>
<organism evidence="12 13">
    <name type="scientific">Sutterella parvirubra YIT 11816</name>
    <dbReference type="NCBI Taxonomy" id="762967"/>
    <lineage>
        <taxon>Bacteria</taxon>
        <taxon>Pseudomonadati</taxon>
        <taxon>Pseudomonadota</taxon>
        <taxon>Betaproteobacteria</taxon>
        <taxon>Burkholderiales</taxon>
        <taxon>Sutterellaceae</taxon>
        <taxon>Sutterella</taxon>
    </lineage>
</organism>
<dbReference type="InterPro" id="IPR001098">
    <property type="entry name" value="DNA-dir_DNA_pol_A_palm_dom"/>
</dbReference>
<protein>
    <recommendedName>
        <fullName evidence="4">DNA polymerase I</fullName>
        <ecNumber evidence="3">2.7.7.7</ecNumber>
    </recommendedName>
</protein>
<dbReference type="Gene3D" id="3.30.70.370">
    <property type="match status" value="1"/>
</dbReference>
<dbReference type="InterPro" id="IPR002298">
    <property type="entry name" value="DNA_polymerase_A"/>
</dbReference>
<dbReference type="GO" id="GO:0003887">
    <property type="term" value="F:DNA-directed DNA polymerase activity"/>
    <property type="evidence" value="ECO:0007669"/>
    <property type="project" value="UniProtKB-KW"/>
</dbReference>
<evidence type="ECO:0000313" key="12">
    <source>
        <dbReference type="EMBL" id="EHY30318.1"/>
    </source>
</evidence>
<evidence type="ECO:0000259" key="11">
    <source>
        <dbReference type="SMART" id="SM00482"/>
    </source>
</evidence>
<dbReference type="EMBL" id="AFBQ01000353">
    <property type="protein sequence ID" value="EHY30318.1"/>
    <property type="molecule type" value="Genomic_DNA"/>
</dbReference>
<comment type="similarity">
    <text evidence="1">Belongs to the DNA polymerase type-A family.</text>
</comment>
<dbReference type="GO" id="GO:0006261">
    <property type="term" value="P:DNA-templated DNA replication"/>
    <property type="evidence" value="ECO:0007669"/>
    <property type="project" value="InterPro"/>
</dbReference>
<dbReference type="AlphaFoldDB" id="H3KHU3"/>
<accession>H3KHU3</accession>
<dbReference type="HOGENOM" id="CLU_974938_0_0_4"/>
<evidence type="ECO:0000256" key="5">
    <source>
        <dbReference type="ARBA" id="ARBA00022679"/>
    </source>
</evidence>
<dbReference type="Pfam" id="PF00476">
    <property type="entry name" value="DNA_pol_A"/>
    <property type="match status" value="1"/>
</dbReference>
<feature type="non-terminal residue" evidence="12">
    <location>
        <position position="1"/>
    </location>
</feature>
<sequence length="295" mass="32667">YVLRSTYLEKLPRMTDPVDGRVHTTFGQATAVTGRLASSDPNLQNIPVRTPEGRRVREAFVGENGNLIVSADYSQVELRIMAHLSKDQGLLSAFARGEDIHRSTAAEVFGRRLEDVTPDERRMAKVINFGLIYGMSAFGLAQNLGIDRRVAANYIDQYFARFPGVKRYMDGTRLRAREDGFVETAFGRRLWIPDIKSSRKNIQAAAERAAINAPMQGTAADVIKRAMLSVDAWLKDSGLKSRLILQVHDELILETPPEEVEVVRAKLPELMAAAATLDVPLVAEVGVGPNWEAAH</sequence>
<dbReference type="GO" id="GO:0006302">
    <property type="term" value="P:double-strand break repair"/>
    <property type="evidence" value="ECO:0007669"/>
    <property type="project" value="TreeGrafter"/>
</dbReference>
<keyword evidence="13" id="KW-1185">Reference proteome</keyword>
<dbReference type="GO" id="GO:0003677">
    <property type="term" value="F:DNA binding"/>
    <property type="evidence" value="ECO:0007669"/>
    <property type="project" value="UniProtKB-KW"/>
</dbReference>
<keyword evidence="6" id="KW-0548">Nucleotidyltransferase</keyword>
<keyword evidence="7" id="KW-0235">DNA replication</keyword>
<evidence type="ECO:0000256" key="3">
    <source>
        <dbReference type="ARBA" id="ARBA00012417"/>
    </source>
</evidence>
<evidence type="ECO:0000256" key="1">
    <source>
        <dbReference type="ARBA" id="ARBA00007705"/>
    </source>
</evidence>
<evidence type="ECO:0000256" key="7">
    <source>
        <dbReference type="ARBA" id="ARBA00022705"/>
    </source>
</evidence>
<dbReference type="Gene3D" id="1.10.150.20">
    <property type="entry name" value="5' to 3' exonuclease, C-terminal subdomain"/>
    <property type="match status" value="1"/>
</dbReference>
<comment type="catalytic activity">
    <reaction evidence="10">
        <text>DNA(n) + a 2'-deoxyribonucleoside 5'-triphosphate = DNA(n+1) + diphosphate</text>
        <dbReference type="Rhea" id="RHEA:22508"/>
        <dbReference type="Rhea" id="RHEA-COMP:17339"/>
        <dbReference type="Rhea" id="RHEA-COMP:17340"/>
        <dbReference type="ChEBI" id="CHEBI:33019"/>
        <dbReference type="ChEBI" id="CHEBI:61560"/>
        <dbReference type="ChEBI" id="CHEBI:173112"/>
        <dbReference type="EC" id="2.7.7.7"/>
    </reaction>
</comment>
<evidence type="ECO:0000256" key="10">
    <source>
        <dbReference type="ARBA" id="ARBA00049244"/>
    </source>
</evidence>
<proteinExistence type="inferred from homology"/>
<evidence type="ECO:0000313" key="13">
    <source>
        <dbReference type="Proteomes" id="UP000004956"/>
    </source>
</evidence>
<dbReference type="EC" id="2.7.7.7" evidence="3"/>
<dbReference type="InterPro" id="IPR043502">
    <property type="entry name" value="DNA/RNA_pol_sf"/>
</dbReference>
<comment type="caution">
    <text evidence="12">The sequence shown here is derived from an EMBL/GenBank/DDBJ whole genome shotgun (WGS) entry which is preliminary data.</text>
</comment>
<dbReference type="InterPro" id="IPR019760">
    <property type="entry name" value="DNA-dir_DNA_pol_A_CS"/>
</dbReference>
<keyword evidence="8 12" id="KW-0239">DNA-directed DNA polymerase</keyword>
<dbReference type="SUPFAM" id="SSF56672">
    <property type="entry name" value="DNA/RNA polymerases"/>
    <property type="match status" value="1"/>
</dbReference>
<feature type="domain" description="DNA-directed DNA polymerase family A palm" evidence="11">
    <location>
        <begin position="53"/>
        <end position="259"/>
    </location>
</feature>
<evidence type="ECO:0000256" key="4">
    <source>
        <dbReference type="ARBA" id="ARBA00020311"/>
    </source>
</evidence>
<comment type="subunit">
    <text evidence="2">Single-chain monomer with multiple functions.</text>
</comment>
<gene>
    <name evidence="12" type="ORF">HMPREF9440_02339</name>
</gene>